<dbReference type="InterPro" id="IPR015915">
    <property type="entry name" value="Kelch-typ_b-propeller"/>
</dbReference>
<reference evidence="4" key="1">
    <citation type="submission" date="2025-08" db="UniProtKB">
        <authorList>
            <consortium name="Ensembl"/>
        </authorList>
    </citation>
    <scope>IDENTIFICATION</scope>
</reference>
<dbReference type="InterPro" id="IPR000210">
    <property type="entry name" value="BTB/POZ_dom"/>
</dbReference>
<dbReference type="InterPro" id="IPR011333">
    <property type="entry name" value="SKP1/BTB/POZ_sf"/>
</dbReference>
<evidence type="ECO:0000313" key="5">
    <source>
        <dbReference type="Proteomes" id="UP000261520"/>
    </source>
</evidence>
<keyword evidence="1" id="KW-0880">Kelch repeat</keyword>
<dbReference type="PIRSF" id="PIRSF037037">
    <property type="entry name" value="Kelch-like_protein_gigaxonin"/>
    <property type="match status" value="1"/>
</dbReference>
<dbReference type="CDD" id="cd18485">
    <property type="entry name" value="BACK_KBTBD12"/>
    <property type="match status" value="1"/>
</dbReference>
<dbReference type="Gene3D" id="1.25.40.420">
    <property type="match status" value="1"/>
</dbReference>
<feature type="domain" description="BTB" evidence="3">
    <location>
        <begin position="25"/>
        <end position="92"/>
    </location>
</feature>
<dbReference type="SMART" id="SM00225">
    <property type="entry name" value="BTB"/>
    <property type="match status" value="1"/>
</dbReference>
<keyword evidence="5" id="KW-1185">Reference proteome</keyword>
<dbReference type="Proteomes" id="UP000261520">
    <property type="component" value="Unplaced"/>
</dbReference>
<evidence type="ECO:0000259" key="3">
    <source>
        <dbReference type="PROSITE" id="PS50097"/>
    </source>
</evidence>
<dbReference type="AlphaFoldDB" id="A0A3B3ZNG4"/>
<organism evidence="4 5">
    <name type="scientific">Periophthalmus magnuspinnatus</name>
    <dbReference type="NCBI Taxonomy" id="409849"/>
    <lineage>
        <taxon>Eukaryota</taxon>
        <taxon>Metazoa</taxon>
        <taxon>Chordata</taxon>
        <taxon>Craniata</taxon>
        <taxon>Vertebrata</taxon>
        <taxon>Euteleostomi</taxon>
        <taxon>Actinopterygii</taxon>
        <taxon>Neopterygii</taxon>
        <taxon>Teleostei</taxon>
        <taxon>Neoteleostei</taxon>
        <taxon>Acanthomorphata</taxon>
        <taxon>Gobiaria</taxon>
        <taxon>Gobiiformes</taxon>
        <taxon>Gobioidei</taxon>
        <taxon>Gobiidae</taxon>
        <taxon>Oxudercinae</taxon>
        <taxon>Periophthalmus</taxon>
    </lineage>
</organism>
<dbReference type="SMART" id="SM00612">
    <property type="entry name" value="Kelch"/>
    <property type="match status" value="4"/>
</dbReference>
<dbReference type="PANTHER" id="PTHR24412">
    <property type="entry name" value="KELCH PROTEIN"/>
    <property type="match status" value="1"/>
</dbReference>
<dbReference type="PROSITE" id="PS50097">
    <property type="entry name" value="BTB"/>
    <property type="match status" value="1"/>
</dbReference>
<reference evidence="4" key="2">
    <citation type="submission" date="2025-09" db="UniProtKB">
        <authorList>
            <consortium name="Ensembl"/>
        </authorList>
    </citation>
    <scope>IDENTIFICATION</scope>
</reference>
<dbReference type="Gene3D" id="3.30.710.10">
    <property type="entry name" value="Potassium Channel Kv1.1, Chain A"/>
    <property type="match status" value="1"/>
</dbReference>
<dbReference type="Ensembl" id="ENSPMGT00000006596.1">
    <property type="protein sequence ID" value="ENSPMGP00000006207.1"/>
    <property type="gene ID" value="ENSPMGG00000005230.1"/>
</dbReference>
<proteinExistence type="predicted"/>
<name>A0A3B3ZNG4_9GOBI</name>
<evidence type="ECO:0000313" key="4">
    <source>
        <dbReference type="Ensembl" id="ENSPMGP00000006207.1"/>
    </source>
</evidence>
<dbReference type="SMART" id="SM00875">
    <property type="entry name" value="BACK"/>
    <property type="match status" value="1"/>
</dbReference>
<dbReference type="FunFam" id="1.25.40.420:FF:000001">
    <property type="entry name" value="Kelch-like family member 12"/>
    <property type="match status" value="1"/>
</dbReference>
<dbReference type="PANTHER" id="PTHR24412:SF491">
    <property type="entry name" value="KELCH REPEAT AND BTB DOMAIN-CONTAINING PROTEIN 12"/>
    <property type="match status" value="1"/>
</dbReference>
<keyword evidence="2" id="KW-0677">Repeat</keyword>
<dbReference type="SUPFAM" id="SSF117281">
    <property type="entry name" value="Kelch motif"/>
    <property type="match status" value="1"/>
</dbReference>
<dbReference type="Gene3D" id="2.120.10.80">
    <property type="entry name" value="Kelch-type beta propeller"/>
    <property type="match status" value="1"/>
</dbReference>
<dbReference type="InterPro" id="IPR011705">
    <property type="entry name" value="BACK"/>
</dbReference>
<dbReference type="STRING" id="409849.ENSPMGP00000006207"/>
<sequence>MDLTFKHGAVLMDQLRRMRETEHLTDVVLVAEGISFPCHRVVLSAFSPYFRVMFTCGLRECHNREIFLRDAPADSLALLLNYMYCADLPLTNDNVQGIAVASFLLQMDDVFNCCRQHMTENMDASNCLGVYYFARDLGAEELADHAYHYLKQHFDEVCQNDEVLELEAHQLGKLISSDDLNVSREETILDVVLRWVNHGSLLDEELRARHLPELLRKVRLPLINADYLKESMRKNTALLADAECLEMLNMALDVGEMHPCAAPRKLKLRYGMETTELLLCVGNDSDGIRSRYGNYCERSFCFAPSTGRIYYMTSPCYGDALGHVGAGVVTEQNVIIVSGEANARKMARQKDINVELFYKVEAQGSWERMTSAEYRDSYGLASLGDTLYLVGGLMKLKNQYLITNCVQRWSLQGGPWRSAAPLPFPLAYHSVVKMNERLYVMGGRTPQSYRLDDEPDRLSNRLLEYDSNTNRWTELAPMKYSKYRCAAVVLNGEIYVMGGIGCEGLDRGQSRHCLDAVEIYNPDEDFWKEGPRLPCPQLSLRTNASNAGVVGGKIFICGYYRGARHDNITKDILEFDPKDQRWTVVARRTLMHDNYDVCLVAKLNPRGLMSPPADLIKQ</sequence>
<dbReference type="InterPro" id="IPR017096">
    <property type="entry name" value="BTB-kelch_protein"/>
</dbReference>
<dbReference type="InterPro" id="IPR006652">
    <property type="entry name" value="Kelch_1"/>
</dbReference>
<dbReference type="Pfam" id="PF07707">
    <property type="entry name" value="BACK"/>
    <property type="match status" value="1"/>
</dbReference>
<dbReference type="Pfam" id="PF00651">
    <property type="entry name" value="BTB"/>
    <property type="match status" value="1"/>
</dbReference>
<protein>
    <recommendedName>
        <fullName evidence="3">BTB domain-containing protein</fullName>
    </recommendedName>
</protein>
<evidence type="ECO:0000256" key="1">
    <source>
        <dbReference type="ARBA" id="ARBA00022441"/>
    </source>
</evidence>
<accession>A0A3B3ZNG4</accession>
<dbReference type="SUPFAM" id="SSF54695">
    <property type="entry name" value="POZ domain"/>
    <property type="match status" value="1"/>
</dbReference>
<evidence type="ECO:0000256" key="2">
    <source>
        <dbReference type="ARBA" id="ARBA00022737"/>
    </source>
</evidence>
<dbReference type="Pfam" id="PF24681">
    <property type="entry name" value="Kelch_KLHDC2_KLHL20_DRC7"/>
    <property type="match status" value="1"/>
</dbReference>